<dbReference type="Pfam" id="PF19279">
    <property type="entry name" value="YegS_C"/>
    <property type="match status" value="1"/>
</dbReference>
<dbReference type="InterPro" id="IPR036938">
    <property type="entry name" value="PAP2/HPO_sf"/>
</dbReference>
<keyword evidence="1" id="KW-0812">Transmembrane</keyword>
<feature type="transmembrane region" description="Helical" evidence="1">
    <location>
        <begin position="72"/>
        <end position="91"/>
    </location>
</feature>
<feature type="transmembrane region" description="Helical" evidence="1">
    <location>
        <begin position="169"/>
        <end position="190"/>
    </location>
</feature>
<dbReference type="PANTHER" id="PTHR14969:SF13">
    <property type="entry name" value="AT30094P"/>
    <property type="match status" value="1"/>
</dbReference>
<dbReference type="GO" id="GO:0016301">
    <property type="term" value="F:kinase activity"/>
    <property type="evidence" value="ECO:0007669"/>
    <property type="project" value="InterPro"/>
</dbReference>
<feature type="transmembrane region" description="Helical" evidence="1">
    <location>
        <begin position="196"/>
        <end position="215"/>
    </location>
</feature>
<dbReference type="AlphaFoldDB" id="A0A6J4MAU6"/>
<feature type="transmembrane region" description="Helical" evidence="1">
    <location>
        <begin position="16"/>
        <end position="35"/>
    </location>
</feature>
<dbReference type="Gene3D" id="3.40.50.10330">
    <property type="entry name" value="Probable inorganic polyphosphate/atp-NAD kinase, domain 1"/>
    <property type="match status" value="1"/>
</dbReference>
<accession>A0A6J4MAU6</accession>
<evidence type="ECO:0000256" key="1">
    <source>
        <dbReference type="SAM" id="Phobius"/>
    </source>
</evidence>
<reference evidence="3" key="1">
    <citation type="submission" date="2020-02" db="EMBL/GenBank/DDBJ databases">
        <authorList>
            <person name="Meier V. D."/>
        </authorList>
    </citation>
    <scope>NUCLEOTIDE SEQUENCE</scope>
    <source>
        <strain evidence="3">AVDCRST_MAG46</strain>
    </source>
</reference>
<evidence type="ECO:0000259" key="2">
    <source>
        <dbReference type="PROSITE" id="PS50146"/>
    </source>
</evidence>
<dbReference type="InterPro" id="IPR016064">
    <property type="entry name" value="NAD/diacylglycerol_kinase_sf"/>
</dbReference>
<feature type="domain" description="DAGKc" evidence="2">
    <location>
        <begin position="231"/>
        <end position="361"/>
    </location>
</feature>
<dbReference type="EMBL" id="CADCUD010000187">
    <property type="protein sequence ID" value="CAA9353348.1"/>
    <property type="molecule type" value="Genomic_DNA"/>
</dbReference>
<keyword evidence="1" id="KW-0472">Membrane</keyword>
<protein>
    <recommendedName>
        <fullName evidence="2">DAGKc domain-containing protein</fullName>
    </recommendedName>
</protein>
<feature type="transmembrane region" description="Helical" evidence="1">
    <location>
        <begin position="139"/>
        <end position="162"/>
    </location>
</feature>
<dbReference type="InterPro" id="IPR017438">
    <property type="entry name" value="ATP-NAD_kinase_N"/>
</dbReference>
<dbReference type="Gene3D" id="1.20.144.10">
    <property type="entry name" value="Phosphatidic acid phosphatase type 2/haloperoxidase"/>
    <property type="match status" value="1"/>
</dbReference>
<dbReference type="SUPFAM" id="SSF111331">
    <property type="entry name" value="NAD kinase/diacylglycerol kinase-like"/>
    <property type="match status" value="1"/>
</dbReference>
<dbReference type="InterPro" id="IPR045540">
    <property type="entry name" value="YegS/DAGK_C"/>
</dbReference>
<dbReference type="PANTHER" id="PTHR14969">
    <property type="entry name" value="SPHINGOSINE-1-PHOSPHATE PHOSPHOHYDROLASE"/>
    <property type="match status" value="1"/>
</dbReference>
<dbReference type="SMART" id="SM00014">
    <property type="entry name" value="acidPPc"/>
    <property type="match status" value="1"/>
</dbReference>
<evidence type="ECO:0000313" key="3">
    <source>
        <dbReference type="EMBL" id="CAA9353348.1"/>
    </source>
</evidence>
<name>A0A6J4MAU6_9ACTN</name>
<dbReference type="SUPFAM" id="SSF48317">
    <property type="entry name" value="Acid phosphatase/Vanadium-dependent haloperoxidase"/>
    <property type="match status" value="1"/>
</dbReference>
<feature type="transmembrane region" description="Helical" evidence="1">
    <location>
        <begin position="98"/>
        <end position="119"/>
    </location>
</feature>
<proteinExistence type="predicted"/>
<dbReference type="Gene3D" id="2.60.200.40">
    <property type="match status" value="1"/>
</dbReference>
<keyword evidence="1" id="KW-1133">Transmembrane helix</keyword>
<gene>
    <name evidence="3" type="ORF">AVDCRST_MAG46-2744</name>
</gene>
<sequence>MPLDVRRVQPADRRPWLWGIALPLVLLLLLTVAVATEWQPLLDADARIADEAYELTAGHERWLDALRVLADVSTPMVLRTIAVLLAAVLLLRGHQRVGIWLTFVTALQLLTAPASKLLLERERPLWGQALDIAPGFSFPSGHAAGGGWFAATGVVLTMMLLPRGMLRRLLCAGLVLLGLVIGAHRVFIGVHYASDVAAGWALGVLVTMIGWALLLRVEPEEPGPVVGTAPVRPCVLAVVMNPVKVADIGAFRVLVDDAARAHGWKEPLWFETTIDDPGEGQAEAALAAGAEMVIAAGGDGTVRIVCSELARTGVPIGIVPLGTGNLLARNLGIPLHVADAVDIAMSGQDRAVDVVALSGDGIDENENSFMVMAGLGLDAAIMEGAPAELKARMGWSAYVFSALRQFRFPAVTVEITVDDAPPVRRRARTVVIGNVGFLQAGIPLLPDARIDDGELDVVVIAPRRSLGWVSLVVRVLSRDQKTDDRLDRMKGRTVTLRAERVTPRQLDGDLIAPGREIRAQVLAGTLLVKVPRLPR</sequence>
<dbReference type="InterPro" id="IPR001206">
    <property type="entry name" value="Diacylglycerol_kinase_cat_dom"/>
</dbReference>
<dbReference type="InterPro" id="IPR000326">
    <property type="entry name" value="PAP2/HPO"/>
</dbReference>
<dbReference type="Pfam" id="PF00781">
    <property type="entry name" value="DAGK_cat"/>
    <property type="match status" value="1"/>
</dbReference>
<dbReference type="PROSITE" id="PS50146">
    <property type="entry name" value="DAGK"/>
    <property type="match status" value="1"/>
</dbReference>
<organism evidence="3">
    <name type="scientific">uncultured Nocardioidaceae bacterium</name>
    <dbReference type="NCBI Taxonomy" id="253824"/>
    <lineage>
        <taxon>Bacteria</taxon>
        <taxon>Bacillati</taxon>
        <taxon>Actinomycetota</taxon>
        <taxon>Actinomycetes</taxon>
        <taxon>Propionibacteriales</taxon>
        <taxon>Nocardioidaceae</taxon>
        <taxon>environmental samples</taxon>
    </lineage>
</organism>
<dbReference type="Pfam" id="PF01569">
    <property type="entry name" value="PAP2"/>
    <property type="match status" value="1"/>
</dbReference>